<reference evidence="1" key="1">
    <citation type="journal article" date="2014" name="Int. J. Syst. Evol. Microbiol.">
        <title>Complete genome sequence of Corynebacterium casei LMG S-19264T (=DSM 44701T), isolated from a smear-ripened cheese.</title>
        <authorList>
            <consortium name="US DOE Joint Genome Institute (JGI-PGF)"/>
            <person name="Walter F."/>
            <person name="Albersmeier A."/>
            <person name="Kalinowski J."/>
            <person name="Ruckert C."/>
        </authorList>
    </citation>
    <scope>NUCLEOTIDE SEQUENCE</scope>
    <source>
        <strain evidence="1">CGMCC 1.14984</strain>
    </source>
</reference>
<reference evidence="1" key="3">
    <citation type="submission" date="2020-09" db="EMBL/GenBank/DDBJ databases">
        <authorList>
            <person name="Sun Q."/>
            <person name="Zhou Y."/>
        </authorList>
    </citation>
    <scope>NUCLEOTIDE SEQUENCE</scope>
    <source>
        <strain evidence="1">CGMCC 1.14984</strain>
    </source>
</reference>
<comment type="caution">
    <text evidence="1">The sequence shown here is derived from an EMBL/GenBank/DDBJ whole genome shotgun (WGS) entry which is preliminary data.</text>
</comment>
<dbReference type="Pfam" id="PF03567">
    <property type="entry name" value="Sulfotransfer_2"/>
    <property type="match status" value="1"/>
</dbReference>
<evidence type="ECO:0000313" key="4">
    <source>
        <dbReference type="Proteomes" id="UP000818603"/>
    </source>
</evidence>
<evidence type="ECO:0000313" key="2">
    <source>
        <dbReference type="EMBL" id="NHK28066.1"/>
    </source>
</evidence>
<dbReference type="GO" id="GO:0016020">
    <property type="term" value="C:membrane"/>
    <property type="evidence" value="ECO:0007669"/>
    <property type="project" value="InterPro"/>
</dbReference>
<dbReference type="RefSeq" id="WP_155139758.1">
    <property type="nucleotide sequence ID" value="NZ_BMGZ01000002.1"/>
</dbReference>
<gene>
    <name evidence="2" type="ORF">FF098_009130</name>
    <name evidence="1" type="ORF">GCM10011355_18380</name>
</gene>
<dbReference type="EMBL" id="BMGZ01000002">
    <property type="protein sequence ID" value="GGH97350.1"/>
    <property type="molecule type" value="Genomic_DNA"/>
</dbReference>
<dbReference type="GO" id="GO:0008146">
    <property type="term" value="F:sulfotransferase activity"/>
    <property type="evidence" value="ECO:0007669"/>
    <property type="project" value="InterPro"/>
</dbReference>
<dbReference type="SUPFAM" id="SSF52540">
    <property type="entry name" value="P-loop containing nucleoside triphosphate hydrolases"/>
    <property type="match status" value="1"/>
</dbReference>
<sequence>MAVWIKKYKLLYALTPRTASTATATALRKNLGGKQVPNEDIRNDAGKVIVARKHSKLSEIMKHELIDPADFNNAVRVTTVRNPFDSVYSLWYKKKYTYVPLLDDPSSFIHKDQNSVNDMLFVKENGFEEWFKKHYDTDETGKTSQGIYKRWTHQANHIMKFENLAEDFSELLDKLGVEKKFEIGILNPTEGRKRDYRTAYTDEMRQIGEKAFAAELKKYNYEF</sequence>
<accession>A0A8J3EPF6</accession>
<dbReference type="InterPro" id="IPR027417">
    <property type="entry name" value="P-loop_NTPase"/>
</dbReference>
<name>A0A8J3EPF6_9PROT</name>
<keyword evidence="4" id="KW-1185">Reference proteome</keyword>
<protein>
    <submittedName>
        <fullName evidence="2">Sulfotransferase family 2 domain-containing protein</fullName>
    </submittedName>
</protein>
<dbReference type="EMBL" id="VCJR02000002">
    <property type="protein sequence ID" value="NHK28066.1"/>
    <property type="molecule type" value="Genomic_DNA"/>
</dbReference>
<dbReference type="Proteomes" id="UP000621856">
    <property type="component" value="Unassembled WGS sequence"/>
</dbReference>
<dbReference type="Gene3D" id="3.40.50.300">
    <property type="entry name" value="P-loop containing nucleotide triphosphate hydrolases"/>
    <property type="match status" value="1"/>
</dbReference>
<organism evidence="1 3">
    <name type="scientific">Aquisalinus luteolus</name>
    <dbReference type="NCBI Taxonomy" id="1566827"/>
    <lineage>
        <taxon>Bacteria</taxon>
        <taxon>Pseudomonadati</taxon>
        <taxon>Pseudomonadota</taxon>
        <taxon>Alphaproteobacteria</taxon>
        <taxon>Parvularculales</taxon>
        <taxon>Parvularculaceae</taxon>
        <taxon>Aquisalinus</taxon>
    </lineage>
</organism>
<proteinExistence type="predicted"/>
<dbReference type="InterPro" id="IPR005331">
    <property type="entry name" value="Sulfotransferase"/>
</dbReference>
<evidence type="ECO:0000313" key="3">
    <source>
        <dbReference type="Proteomes" id="UP000621856"/>
    </source>
</evidence>
<evidence type="ECO:0000313" key="1">
    <source>
        <dbReference type="EMBL" id="GGH97350.1"/>
    </source>
</evidence>
<dbReference type="Proteomes" id="UP000818603">
    <property type="component" value="Unassembled WGS sequence"/>
</dbReference>
<dbReference type="AlphaFoldDB" id="A0A8J3EPF6"/>
<reference evidence="2 4" key="2">
    <citation type="submission" date="2020-02" db="EMBL/GenBank/DDBJ databases">
        <title>Genome sequence of Parvularcula flava strain NH6-79.</title>
        <authorList>
            <person name="Abdul Karim M.H."/>
            <person name="Lam M.Q."/>
            <person name="Chen S.J."/>
            <person name="Yahya A."/>
            <person name="Shahir S."/>
            <person name="Shamsir M.S."/>
            <person name="Chong C.S."/>
        </authorList>
    </citation>
    <scope>NUCLEOTIDE SEQUENCE [LARGE SCALE GENOMIC DNA]</scope>
    <source>
        <strain evidence="2 4">NH6-79</strain>
    </source>
</reference>